<proteinExistence type="predicted"/>
<keyword evidence="2" id="KW-1185">Reference proteome</keyword>
<evidence type="ECO:0000313" key="2">
    <source>
        <dbReference type="Proteomes" id="UP000236544"/>
    </source>
</evidence>
<name>A0A0P1KVZ6_9SACH</name>
<protein>
    <submittedName>
        <fullName evidence="1">LAQU0S02e01332g1_1</fullName>
    </submittedName>
</protein>
<dbReference type="Pfam" id="PF08252">
    <property type="entry name" value="Leader_CPA1"/>
    <property type="match status" value="1"/>
</dbReference>
<dbReference type="AlphaFoldDB" id="A0A0P1KVZ6"/>
<organism evidence="1 2">
    <name type="scientific">Lachancea quebecensis</name>
    <dbReference type="NCBI Taxonomy" id="1654605"/>
    <lineage>
        <taxon>Eukaryota</taxon>
        <taxon>Fungi</taxon>
        <taxon>Dikarya</taxon>
        <taxon>Ascomycota</taxon>
        <taxon>Saccharomycotina</taxon>
        <taxon>Saccharomycetes</taxon>
        <taxon>Saccharomycetales</taxon>
        <taxon>Saccharomycetaceae</taxon>
        <taxon>Lachancea</taxon>
    </lineage>
</organism>
<dbReference type="EMBL" id="LN890542">
    <property type="protein sequence ID" value="CUS20918.1"/>
    <property type="molecule type" value="Genomic_DNA"/>
</dbReference>
<sequence length="25" mass="3035">MFKLCQTEYTCQDYLSDHIWKTSGH</sequence>
<gene>
    <name evidence="1" type="ORF">LAQU0_S02e01332g</name>
</gene>
<reference evidence="2" key="1">
    <citation type="submission" date="2015-10" db="EMBL/GenBank/DDBJ databases">
        <authorList>
            <person name="Devillers H."/>
        </authorList>
    </citation>
    <scope>NUCLEOTIDE SEQUENCE [LARGE SCALE GENOMIC DNA]</scope>
</reference>
<accession>A0A0P1KVZ6</accession>
<dbReference type="InterPro" id="IPR013203">
    <property type="entry name" value="Leader_Arg2_CPA1"/>
</dbReference>
<evidence type="ECO:0000313" key="1">
    <source>
        <dbReference type="EMBL" id="CUS20918.1"/>
    </source>
</evidence>
<dbReference type="Proteomes" id="UP000236544">
    <property type="component" value="Unassembled WGS sequence"/>
</dbReference>